<sequence>MAATKPFSEMEPTWLTDPDELGKGTLAVTITLGVLSILLVMLRSWTRVQTGTFALDDGLMVIGLFVFIACCVSTSMAVYAGLGTRDENLPPWNRQAGIMYLIFFEITYAWSLPFIKSSICLTMLRIITERKFRIILWVSMGASVATAMIGFAAVVALCNPIEEYWDPSVGGWCAPIDIITGISYLISAMSVITDWTCSLLPCVVVWNLQMQPRLKASVCGVLALGMVASAATIVRLPYLQYYNVPTDYLCTFYMPRGIFKILSRIKSLTQKLADNVGNIVVWSIVECGIGIICGSLPSLRTLFKSWLDKSVRGDTYDNSSYRMGKSGGGGNGEHGGSIKMGYLSSKGAAYSAKISAPTRTQGEWEELDGDTESEKRMITRTVEISVDVNDDSLEAGSSRH</sequence>
<dbReference type="AlphaFoldDB" id="A0A423WW25"/>
<dbReference type="InterPro" id="IPR052337">
    <property type="entry name" value="SAT4-like"/>
</dbReference>
<gene>
    <name evidence="8" type="ORF">VMCG_03577</name>
</gene>
<dbReference type="EMBL" id="LKEA01000007">
    <property type="protein sequence ID" value="ROW07684.1"/>
    <property type="molecule type" value="Genomic_DNA"/>
</dbReference>
<evidence type="ECO:0000256" key="4">
    <source>
        <dbReference type="ARBA" id="ARBA00023136"/>
    </source>
</evidence>
<feature type="domain" description="Rhodopsin" evidence="7">
    <location>
        <begin position="42"/>
        <end position="304"/>
    </location>
</feature>
<evidence type="ECO:0000313" key="8">
    <source>
        <dbReference type="EMBL" id="ROW07684.1"/>
    </source>
</evidence>
<protein>
    <recommendedName>
        <fullName evidence="7">Rhodopsin domain-containing protein</fullName>
    </recommendedName>
</protein>
<dbReference type="Pfam" id="PF20684">
    <property type="entry name" value="Fung_rhodopsin"/>
    <property type="match status" value="1"/>
</dbReference>
<dbReference type="Proteomes" id="UP000283895">
    <property type="component" value="Unassembled WGS sequence"/>
</dbReference>
<comment type="similarity">
    <text evidence="5">Belongs to the SAT4 family.</text>
</comment>
<dbReference type="InterPro" id="IPR049326">
    <property type="entry name" value="Rhodopsin_dom_fungi"/>
</dbReference>
<accession>A0A423WW25</accession>
<evidence type="ECO:0000256" key="1">
    <source>
        <dbReference type="ARBA" id="ARBA00004141"/>
    </source>
</evidence>
<dbReference type="STRING" id="356882.A0A423WW25"/>
<keyword evidence="4 6" id="KW-0472">Membrane</keyword>
<evidence type="ECO:0000259" key="7">
    <source>
        <dbReference type="Pfam" id="PF20684"/>
    </source>
</evidence>
<reference evidence="8 9" key="1">
    <citation type="submission" date="2015-09" db="EMBL/GenBank/DDBJ databases">
        <title>Host preference determinants of Valsa canker pathogens revealed by comparative genomics.</title>
        <authorList>
            <person name="Yin Z."/>
            <person name="Huang L."/>
        </authorList>
    </citation>
    <scope>NUCLEOTIDE SEQUENCE [LARGE SCALE GENOMIC DNA]</scope>
    <source>
        <strain evidence="8 9">03-1</strain>
    </source>
</reference>
<dbReference type="GO" id="GO:0016020">
    <property type="term" value="C:membrane"/>
    <property type="evidence" value="ECO:0007669"/>
    <property type="project" value="UniProtKB-SubCell"/>
</dbReference>
<comment type="caution">
    <text evidence="8">The sequence shown here is derived from an EMBL/GenBank/DDBJ whole genome shotgun (WGS) entry which is preliminary data.</text>
</comment>
<feature type="transmembrane region" description="Helical" evidence="6">
    <location>
        <begin position="135"/>
        <end position="158"/>
    </location>
</feature>
<dbReference type="OrthoDB" id="9976870at2759"/>
<feature type="transmembrane region" description="Helical" evidence="6">
    <location>
        <begin position="58"/>
        <end position="82"/>
    </location>
</feature>
<feature type="transmembrane region" description="Helical" evidence="6">
    <location>
        <begin position="218"/>
        <end position="238"/>
    </location>
</feature>
<comment type="subcellular location">
    <subcellularLocation>
        <location evidence="1">Membrane</location>
        <topology evidence="1">Multi-pass membrane protein</topology>
    </subcellularLocation>
</comment>
<evidence type="ECO:0000313" key="9">
    <source>
        <dbReference type="Proteomes" id="UP000283895"/>
    </source>
</evidence>
<evidence type="ECO:0000256" key="5">
    <source>
        <dbReference type="ARBA" id="ARBA00038359"/>
    </source>
</evidence>
<proteinExistence type="inferred from homology"/>
<evidence type="ECO:0000256" key="6">
    <source>
        <dbReference type="SAM" id="Phobius"/>
    </source>
</evidence>
<feature type="transmembrane region" description="Helical" evidence="6">
    <location>
        <begin position="279"/>
        <end position="299"/>
    </location>
</feature>
<keyword evidence="9" id="KW-1185">Reference proteome</keyword>
<keyword evidence="3 6" id="KW-1133">Transmembrane helix</keyword>
<feature type="transmembrane region" description="Helical" evidence="6">
    <location>
        <begin position="24"/>
        <end position="46"/>
    </location>
</feature>
<organism evidence="8 9">
    <name type="scientific">Cytospora schulzeri</name>
    <dbReference type="NCBI Taxonomy" id="448051"/>
    <lineage>
        <taxon>Eukaryota</taxon>
        <taxon>Fungi</taxon>
        <taxon>Dikarya</taxon>
        <taxon>Ascomycota</taxon>
        <taxon>Pezizomycotina</taxon>
        <taxon>Sordariomycetes</taxon>
        <taxon>Sordariomycetidae</taxon>
        <taxon>Diaporthales</taxon>
        <taxon>Cytosporaceae</taxon>
        <taxon>Cytospora</taxon>
    </lineage>
</organism>
<evidence type="ECO:0000256" key="2">
    <source>
        <dbReference type="ARBA" id="ARBA00022692"/>
    </source>
</evidence>
<dbReference type="PANTHER" id="PTHR33048">
    <property type="entry name" value="PTH11-LIKE INTEGRAL MEMBRANE PROTEIN (AFU_ORTHOLOGUE AFUA_5G11245)"/>
    <property type="match status" value="1"/>
</dbReference>
<keyword evidence="2 6" id="KW-0812">Transmembrane</keyword>
<evidence type="ECO:0000256" key="3">
    <source>
        <dbReference type="ARBA" id="ARBA00022989"/>
    </source>
</evidence>
<dbReference type="PANTHER" id="PTHR33048:SF15">
    <property type="entry name" value="INTEGRAL MEMBRANE PROTEIN"/>
    <property type="match status" value="1"/>
</dbReference>
<feature type="transmembrane region" description="Helical" evidence="6">
    <location>
        <begin position="97"/>
        <end position="115"/>
    </location>
</feature>
<feature type="transmembrane region" description="Helical" evidence="6">
    <location>
        <begin position="178"/>
        <end position="206"/>
    </location>
</feature>
<name>A0A423WW25_9PEZI</name>